<dbReference type="FunFam" id="1.20.140.10:FF:000018">
    <property type="entry name" value="Acyl-CoA dehydrogenase family member 10"/>
    <property type="match status" value="1"/>
</dbReference>
<keyword evidence="6 8" id="KW-0560">Oxidoreductase</keyword>
<evidence type="ECO:0000256" key="4">
    <source>
        <dbReference type="ARBA" id="ARBA00022630"/>
    </source>
</evidence>
<comment type="cofactor">
    <cofactor evidence="1 8">
        <name>FAD</name>
        <dbReference type="ChEBI" id="CHEBI:57692"/>
    </cofactor>
</comment>
<dbReference type="InterPro" id="IPR037069">
    <property type="entry name" value="AcylCoA_DH/ox_N_sf"/>
</dbReference>
<gene>
    <name evidence="12" type="ORF">FB390_5603</name>
</gene>
<protein>
    <submittedName>
        <fullName evidence="12">Acyl-CoA dehydrogenase</fullName>
    </submittedName>
</protein>
<dbReference type="Pfam" id="PF02771">
    <property type="entry name" value="Acyl-CoA_dh_N"/>
    <property type="match status" value="1"/>
</dbReference>
<evidence type="ECO:0000259" key="11">
    <source>
        <dbReference type="Pfam" id="PF02771"/>
    </source>
</evidence>
<dbReference type="PANTHER" id="PTHR48083">
    <property type="entry name" value="MEDIUM-CHAIN SPECIFIC ACYL-COA DEHYDROGENASE, MITOCHONDRIAL-RELATED"/>
    <property type="match status" value="1"/>
</dbReference>
<dbReference type="Gene3D" id="1.10.540.10">
    <property type="entry name" value="Acyl-CoA dehydrogenase/oxidase, N-terminal domain"/>
    <property type="match status" value="1"/>
</dbReference>
<feature type="domain" description="Acyl-CoA oxidase/dehydrogenase middle" evidence="10">
    <location>
        <begin position="134"/>
        <end position="234"/>
    </location>
</feature>
<dbReference type="InterPro" id="IPR013786">
    <property type="entry name" value="AcylCoA_DH/ox_N"/>
</dbReference>
<dbReference type="InterPro" id="IPR009100">
    <property type="entry name" value="AcylCoA_DH/oxidase_NM_dom_sf"/>
</dbReference>
<sequence length="413" mass="45859">MSLFDMSERALKYQADLLDFMDSHIYPAEPVYERQMRESGDPHFHPPILEELKAEARRRGLWNLFHPHPEWGPGLTNLEYAPLAEIMGRSHIASEACNCNAPDTGNMEVLTLFGTDEHKQKYLKPLLDGTMASAFAMTEPRVASSDATNVELSMVRDGGDYILNGRKWFASNALHKNCKVLIVMGKTDPNAAPHRQQSMMVVPIDAPGITVMRNLPVFGYQDREGHAEIDFADVRVPAKDVLKGEGEGFAISQARLGPGRIHHCMRSIGMAERALELMCKRARSRTTFGKPISENANIQDWIAESRIEIEMIRLLTLKAAHLMDTVGNKEARTEIAAIKVAAPRIALKVVDRAIQVHGGAGVTDDFPLAMAWAHLRTLRLADGPDEVHKRAIARQELGKYRTVETAASNGVKA</sequence>
<evidence type="ECO:0000256" key="1">
    <source>
        <dbReference type="ARBA" id="ARBA00001974"/>
    </source>
</evidence>
<dbReference type="InterPro" id="IPR050741">
    <property type="entry name" value="Acyl-CoA_dehydrogenase"/>
</dbReference>
<reference evidence="12 13" key="1">
    <citation type="submission" date="2019-06" db="EMBL/GenBank/DDBJ databases">
        <title>Sequencing the genomes of 1000 actinobacteria strains.</title>
        <authorList>
            <person name="Klenk H.-P."/>
        </authorList>
    </citation>
    <scope>NUCLEOTIDE SEQUENCE [LARGE SCALE GENOMIC DNA]</scope>
    <source>
        <strain evidence="12 13">DSM 103495</strain>
    </source>
</reference>
<proteinExistence type="inferred from homology"/>
<dbReference type="SUPFAM" id="SSF47203">
    <property type="entry name" value="Acyl-CoA dehydrogenase C-terminal domain-like"/>
    <property type="match status" value="1"/>
</dbReference>
<dbReference type="EMBL" id="VFPG01000002">
    <property type="protein sequence ID" value="TQM25452.1"/>
    <property type="molecule type" value="Genomic_DNA"/>
</dbReference>
<comment type="catalytic activity">
    <reaction evidence="7">
        <text>a 2,3-saturated acyl-CoA + A = a 2,3-dehydroacyl-CoA + AH2</text>
        <dbReference type="Rhea" id="RHEA:48608"/>
        <dbReference type="ChEBI" id="CHEBI:13193"/>
        <dbReference type="ChEBI" id="CHEBI:17499"/>
        <dbReference type="ChEBI" id="CHEBI:60015"/>
        <dbReference type="ChEBI" id="CHEBI:65111"/>
    </reaction>
</comment>
<comment type="subunit">
    <text evidence="3">Homodimer.</text>
</comment>
<dbReference type="GO" id="GO:0005737">
    <property type="term" value="C:cytoplasm"/>
    <property type="evidence" value="ECO:0007669"/>
    <property type="project" value="TreeGrafter"/>
</dbReference>
<comment type="caution">
    <text evidence="12">The sequence shown here is derived from an EMBL/GenBank/DDBJ whole genome shotgun (WGS) entry which is preliminary data.</text>
</comment>
<dbReference type="GO" id="GO:0050660">
    <property type="term" value="F:flavin adenine dinucleotide binding"/>
    <property type="evidence" value="ECO:0007669"/>
    <property type="project" value="InterPro"/>
</dbReference>
<evidence type="ECO:0000313" key="13">
    <source>
        <dbReference type="Proteomes" id="UP000316331"/>
    </source>
</evidence>
<dbReference type="RefSeq" id="WP_141812171.1">
    <property type="nucleotide sequence ID" value="NZ_VFPG01000002.1"/>
</dbReference>
<evidence type="ECO:0000256" key="2">
    <source>
        <dbReference type="ARBA" id="ARBA00009347"/>
    </source>
</evidence>
<name>A0A543EV74_9NOCA</name>
<dbReference type="InterPro" id="IPR009075">
    <property type="entry name" value="AcylCo_DH/oxidase_C"/>
</dbReference>
<dbReference type="AlphaFoldDB" id="A0A543EV74"/>
<dbReference type="GO" id="GO:0033539">
    <property type="term" value="P:fatty acid beta-oxidation using acyl-CoA dehydrogenase"/>
    <property type="evidence" value="ECO:0007669"/>
    <property type="project" value="TreeGrafter"/>
</dbReference>
<keyword evidence="4 8" id="KW-0285">Flavoprotein</keyword>
<dbReference type="Gene3D" id="1.20.140.10">
    <property type="entry name" value="Butyryl-CoA Dehydrogenase, subunit A, domain 3"/>
    <property type="match status" value="1"/>
</dbReference>
<evidence type="ECO:0000313" key="12">
    <source>
        <dbReference type="EMBL" id="TQM25452.1"/>
    </source>
</evidence>
<evidence type="ECO:0000256" key="7">
    <source>
        <dbReference type="ARBA" id="ARBA00052546"/>
    </source>
</evidence>
<feature type="domain" description="Acyl-CoA dehydrogenase/oxidase N-terminal" evidence="11">
    <location>
        <begin position="16"/>
        <end position="129"/>
    </location>
</feature>
<accession>A0A543EV74</accession>
<evidence type="ECO:0000256" key="5">
    <source>
        <dbReference type="ARBA" id="ARBA00022827"/>
    </source>
</evidence>
<evidence type="ECO:0000259" key="10">
    <source>
        <dbReference type="Pfam" id="PF02770"/>
    </source>
</evidence>
<keyword evidence="13" id="KW-1185">Reference proteome</keyword>
<evidence type="ECO:0000256" key="6">
    <source>
        <dbReference type="ARBA" id="ARBA00023002"/>
    </source>
</evidence>
<dbReference type="InterPro" id="IPR046373">
    <property type="entry name" value="Acyl-CoA_Oxase/DH_mid-dom_sf"/>
</dbReference>
<dbReference type="OrthoDB" id="8876745at2"/>
<dbReference type="PANTHER" id="PTHR48083:SF13">
    <property type="entry name" value="ACYL-COA DEHYDROGENASE FAMILY MEMBER 11"/>
    <property type="match status" value="1"/>
</dbReference>
<feature type="domain" description="Acyl-CoA dehydrogenase/oxidase C-terminal" evidence="9">
    <location>
        <begin position="246"/>
        <end position="395"/>
    </location>
</feature>
<evidence type="ECO:0000259" key="9">
    <source>
        <dbReference type="Pfam" id="PF00441"/>
    </source>
</evidence>
<comment type="similarity">
    <text evidence="2 8">Belongs to the acyl-CoA dehydrogenase family.</text>
</comment>
<dbReference type="InterPro" id="IPR036250">
    <property type="entry name" value="AcylCo_DH-like_C"/>
</dbReference>
<dbReference type="InterPro" id="IPR006091">
    <property type="entry name" value="Acyl-CoA_Oxase/DH_mid-dom"/>
</dbReference>
<keyword evidence="5 8" id="KW-0274">FAD</keyword>
<dbReference type="Pfam" id="PF02770">
    <property type="entry name" value="Acyl-CoA_dh_M"/>
    <property type="match status" value="1"/>
</dbReference>
<dbReference type="Proteomes" id="UP000316331">
    <property type="component" value="Unassembled WGS sequence"/>
</dbReference>
<dbReference type="FunFam" id="2.40.110.10:FF:000002">
    <property type="entry name" value="Acyl-CoA dehydrogenase fadE12"/>
    <property type="match status" value="1"/>
</dbReference>
<dbReference type="Gene3D" id="2.40.110.10">
    <property type="entry name" value="Butyryl-CoA Dehydrogenase, subunit A, domain 2"/>
    <property type="match status" value="1"/>
</dbReference>
<dbReference type="GO" id="GO:0003995">
    <property type="term" value="F:acyl-CoA dehydrogenase activity"/>
    <property type="evidence" value="ECO:0007669"/>
    <property type="project" value="TreeGrafter"/>
</dbReference>
<evidence type="ECO:0000256" key="8">
    <source>
        <dbReference type="RuleBase" id="RU362125"/>
    </source>
</evidence>
<evidence type="ECO:0000256" key="3">
    <source>
        <dbReference type="ARBA" id="ARBA00011738"/>
    </source>
</evidence>
<dbReference type="Pfam" id="PF00441">
    <property type="entry name" value="Acyl-CoA_dh_1"/>
    <property type="match status" value="1"/>
</dbReference>
<organism evidence="12 13">
    <name type="scientific">Nocardia bhagyanarayanae</name>
    <dbReference type="NCBI Taxonomy" id="1215925"/>
    <lineage>
        <taxon>Bacteria</taxon>
        <taxon>Bacillati</taxon>
        <taxon>Actinomycetota</taxon>
        <taxon>Actinomycetes</taxon>
        <taxon>Mycobacteriales</taxon>
        <taxon>Nocardiaceae</taxon>
        <taxon>Nocardia</taxon>
    </lineage>
</organism>
<dbReference type="SUPFAM" id="SSF56645">
    <property type="entry name" value="Acyl-CoA dehydrogenase NM domain-like"/>
    <property type="match status" value="1"/>
</dbReference>